<dbReference type="CDD" id="cd03801">
    <property type="entry name" value="GT4_PimA-like"/>
    <property type="match status" value="1"/>
</dbReference>
<dbReference type="InterPro" id="IPR028098">
    <property type="entry name" value="Glyco_trans_4-like_N"/>
</dbReference>
<evidence type="ECO:0000259" key="2">
    <source>
        <dbReference type="Pfam" id="PF13439"/>
    </source>
</evidence>
<evidence type="ECO:0000313" key="3">
    <source>
        <dbReference type="EMBL" id="VAW04845.1"/>
    </source>
</evidence>
<dbReference type="SUPFAM" id="SSF53756">
    <property type="entry name" value="UDP-Glycosyltransferase/glycogen phosphorylase"/>
    <property type="match status" value="1"/>
</dbReference>
<dbReference type="Pfam" id="PF13439">
    <property type="entry name" value="Glyco_transf_4"/>
    <property type="match status" value="1"/>
</dbReference>
<dbReference type="GO" id="GO:0016757">
    <property type="term" value="F:glycosyltransferase activity"/>
    <property type="evidence" value="ECO:0007669"/>
    <property type="project" value="InterPro"/>
</dbReference>
<dbReference type="PANTHER" id="PTHR12526">
    <property type="entry name" value="GLYCOSYLTRANSFERASE"/>
    <property type="match status" value="1"/>
</dbReference>
<feature type="domain" description="Glycosyl transferase family 1" evidence="1">
    <location>
        <begin position="217"/>
        <end position="383"/>
    </location>
</feature>
<organism evidence="3">
    <name type="scientific">hydrothermal vent metagenome</name>
    <dbReference type="NCBI Taxonomy" id="652676"/>
    <lineage>
        <taxon>unclassified sequences</taxon>
        <taxon>metagenomes</taxon>
        <taxon>ecological metagenomes</taxon>
    </lineage>
</organism>
<dbReference type="Pfam" id="PF00534">
    <property type="entry name" value="Glycos_transf_1"/>
    <property type="match status" value="1"/>
</dbReference>
<evidence type="ECO:0008006" key="4">
    <source>
        <dbReference type="Google" id="ProtNLM"/>
    </source>
</evidence>
<sequence>MRAAYVLWCFMKIAFFSPAWPVAQAQNGIATYVDIMTRALRQAGHECVVITPRLIGTESERDVFQIGPTKQPIWERAAKAIRRRVSGELVFDNKPYMRAMAETVDKASQGAPFDLIEIEESFGRPYHLQKLINTPVVTRLHGPHFLVHQGKIEERNRQRIDAEGVAMRASQAVTCPSRSVLDKVASYYGLDETFGTAIPNPVEIAKEATAWRLDACDRNMVLFVGRFDSIKGADIMLAAFSSLAARYADLKLVMIGKDLGIRRADGCVQNFEEYACDNLDDDVRARIDFQGPVSRVRADELRRRALVCISASRFECFPYAVTEALALGCPVVASATEGLTEYLRNDEDLLLANVNDPEALEARISSLIEHPDRARQLGATGRQAAIEQLAPEKVAMKSLNFYRHVIAGNPSDDAGTVFK</sequence>
<proteinExistence type="predicted"/>
<reference evidence="3" key="1">
    <citation type="submission" date="2018-06" db="EMBL/GenBank/DDBJ databases">
        <authorList>
            <person name="Zhirakovskaya E."/>
        </authorList>
    </citation>
    <scope>NUCLEOTIDE SEQUENCE</scope>
</reference>
<gene>
    <name evidence="3" type="ORF">MNBD_ALPHA05-382</name>
</gene>
<dbReference type="EMBL" id="UOEH01000451">
    <property type="protein sequence ID" value="VAW04845.1"/>
    <property type="molecule type" value="Genomic_DNA"/>
</dbReference>
<name>A0A3B0SFX8_9ZZZZ</name>
<dbReference type="Gene3D" id="3.40.50.2000">
    <property type="entry name" value="Glycogen Phosphorylase B"/>
    <property type="match status" value="2"/>
</dbReference>
<dbReference type="AlphaFoldDB" id="A0A3B0SFX8"/>
<protein>
    <recommendedName>
        <fullName evidence="4">Glycosyltransferase</fullName>
    </recommendedName>
</protein>
<accession>A0A3B0SFX8</accession>
<dbReference type="InterPro" id="IPR001296">
    <property type="entry name" value="Glyco_trans_1"/>
</dbReference>
<feature type="domain" description="Glycosyltransferase subfamily 4-like N-terminal" evidence="2">
    <location>
        <begin position="27"/>
        <end position="205"/>
    </location>
</feature>
<evidence type="ECO:0000259" key="1">
    <source>
        <dbReference type="Pfam" id="PF00534"/>
    </source>
</evidence>